<feature type="region of interest" description="Disordered" evidence="1">
    <location>
        <begin position="222"/>
        <end position="252"/>
    </location>
</feature>
<dbReference type="EMBL" id="JBIAQY010000001">
    <property type="protein sequence ID" value="MFF3566774.1"/>
    <property type="molecule type" value="Genomic_DNA"/>
</dbReference>
<organism evidence="2 3">
    <name type="scientific">Nocardia jiangxiensis</name>
    <dbReference type="NCBI Taxonomy" id="282685"/>
    <lineage>
        <taxon>Bacteria</taxon>
        <taxon>Bacillati</taxon>
        <taxon>Actinomycetota</taxon>
        <taxon>Actinomycetes</taxon>
        <taxon>Mycobacteriales</taxon>
        <taxon>Nocardiaceae</taxon>
        <taxon>Nocardia</taxon>
    </lineage>
</organism>
<comment type="caution">
    <text evidence="2">The sequence shown here is derived from an EMBL/GenBank/DDBJ whole genome shotgun (WGS) entry which is preliminary data.</text>
</comment>
<sequence>MTAELAVELRRLEQERRTGMLRASDGVFHLAEGAIASVDCRRTVGLDRLVVEAGVATTDDWQRAATGDPGHMLGRPRLETLALLSAFDAAYFLLASPSVPEFRPAPPHWLAPICHITPRALVHECARRGDPESGPWPAELVDRAPVVPVHRVRRRRVVLTGGQAEVLAAADTRRSVTEIARDLGRTTYGCLEAVRDLTAAGLIEPPVAAPAQVTTAEPVHAEPVAAVRAPARSGPLPRRAPRRSEPIPDSDGWEPVDKDLLLRLRAALAELA</sequence>
<evidence type="ECO:0000313" key="2">
    <source>
        <dbReference type="EMBL" id="MFF3566774.1"/>
    </source>
</evidence>
<evidence type="ECO:0000313" key="3">
    <source>
        <dbReference type="Proteomes" id="UP001601992"/>
    </source>
</evidence>
<reference evidence="2 3" key="1">
    <citation type="submission" date="2024-10" db="EMBL/GenBank/DDBJ databases">
        <title>The Natural Products Discovery Center: Release of the First 8490 Sequenced Strains for Exploring Actinobacteria Biosynthetic Diversity.</title>
        <authorList>
            <person name="Kalkreuter E."/>
            <person name="Kautsar S.A."/>
            <person name="Yang D."/>
            <person name="Bader C.D."/>
            <person name="Teijaro C.N."/>
            <person name="Fluegel L."/>
            <person name="Davis C.M."/>
            <person name="Simpson J.R."/>
            <person name="Lauterbach L."/>
            <person name="Steele A.D."/>
            <person name="Gui C."/>
            <person name="Meng S."/>
            <person name="Li G."/>
            <person name="Viehrig K."/>
            <person name="Ye F."/>
            <person name="Su P."/>
            <person name="Kiefer A.F."/>
            <person name="Nichols A."/>
            <person name="Cepeda A.J."/>
            <person name="Yan W."/>
            <person name="Fan B."/>
            <person name="Jiang Y."/>
            <person name="Adhikari A."/>
            <person name="Zheng C.-J."/>
            <person name="Schuster L."/>
            <person name="Cowan T.M."/>
            <person name="Smanski M.J."/>
            <person name="Chevrette M.G."/>
            <person name="De Carvalho L.P.S."/>
            <person name="Shen B."/>
        </authorList>
    </citation>
    <scope>NUCLEOTIDE SEQUENCE [LARGE SCALE GENOMIC DNA]</scope>
    <source>
        <strain evidence="2 3">NPDC002593</strain>
    </source>
</reference>
<keyword evidence="3" id="KW-1185">Reference proteome</keyword>
<dbReference type="Proteomes" id="UP001601992">
    <property type="component" value="Unassembled WGS sequence"/>
</dbReference>
<name>A0ABW6RTA5_9NOCA</name>
<accession>A0ABW6RTA5</accession>
<evidence type="ECO:0000256" key="1">
    <source>
        <dbReference type="SAM" id="MobiDB-lite"/>
    </source>
</evidence>
<dbReference type="RefSeq" id="WP_040818450.1">
    <property type="nucleotide sequence ID" value="NZ_JBIAQY010000001.1"/>
</dbReference>
<protein>
    <submittedName>
        <fullName evidence="2">MarR family transcriptional regulator</fullName>
    </submittedName>
</protein>
<feature type="compositionally biased region" description="Low complexity" evidence="1">
    <location>
        <begin position="222"/>
        <end position="232"/>
    </location>
</feature>
<proteinExistence type="predicted"/>
<gene>
    <name evidence="2" type="ORF">ACFYXQ_03220</name>
</gene>